<comment type="caution">
    <text evidence="1">The sequence shown here is derived from an EMBL/GenBank/DDBJ whole genome shotgun (WGS) entry which is preliminary data.</text>
</comment>
<proteinExistence type="predicted"/>
<evidence type="ECO:0000313" key="1">
    <source>
        <dbReference type="EMBL" id="KAK5612943.1"/>
    </source>
</evidence>
<name>A0AAV9RVB1_9TELE</name>
<dbReference type="AlphaFoldDB" id="A0AAV9RVB1"/>
<sequence>MLPCFDPNKLLTPSPDDLRCLTTPSALYPTGWPGFPATKHYQEPVSRSEHRVMDFPAMLVLPQPLPPSVMPFHNHSLFEHFYANESRKEVLHRSVFDLVGPHHCLALTDTELLRWYLCLSPEDRRIILDDGGFHHFLQSHPGLELSEGHVYVKRKLVDL</sequence>
<accession>A0AAV9RVB1</accession>
<gene>
    <name evidence="1" type="ORF">CRENBAI_004168</name>
</gene>
<reference evidence="1 2" key="1">
    <citation type="submission" date="2021-06" db="EMBL/GenBank/DDBJ databases">
        <authorList>
            <person name="Palmer J.M."/>
        </authorList>
    </citation>
    <scope>NUCLEOTIDE SEQUENCE [LARGE SCALE GENOMIC DNA]</scope>
    <source>
        <strain evidence="1 2">MEX-2019</strain>
        <tissue evidence="1">Muscle</tissue>
    </source>
</reference>
<keyword evidence="2" id="KW-1185">Reference proteome</keyword>
<dbReference type="EMBL" id="JAHHUM010001277">
    <property type="protein sequence ID" value="KAK5612943.1"/>
    <property type="molecule type" value="Genomic_DNA"/>
</dbReference>
<dbReference type="Proteomes" id="UP001311232">
    <property type="component" value="Unassembled WGS sequence"/>
</dbReference>
<organism evidence="1 2">
    <name type="scientific">Crenichthys baileyi</name>
    <name type="common">White River springfish</name>
    <dbReference type="NCBI Taxonomy" id="28760"/>
    <lineage>
        <taxon>Eukaryota</taxon>
        <taxon>Metazoa</taxon>
        <taxon>Chordata</taxon>
        <taxon>Craniata</taxon>
        <taxon>Vertebrata</taxon>
        <taxon>Euteleostomi</taxon>
        <taxon>Actinopterygii</taxon>
        <taxon>Neopterygii</taxon>
        <taxon>Teleostei</taxon>
        <taxon>Neoteleostei</taxon>
        <taxon>Acanthomorphata</taxon>
        <taxon>Ovalentaria</taxon>
        <taxon>Atherinomorphae</taxon>
        <taxon>Cyprinodontiformes</taxon>
        <taxon>Goodeidae</taxon>
        <taxon>Crenichthys</taxon>
    </lineage>
</organism>
<protein>
    <submittedName>
        <fullName evidence="1">Uncharacterized protein</fullName>
    </submittedName>
</protein>
<evidence type="ECO:0000313" key="2">
    <source>
        <dbReference type="Proteomes" id="UP001311232"/>
    </source>
</evidence>